<sequence>MSQTSWTAGDVSGSQTLVDNDHVYPGHWNELRVAVNALEAILDPDTSLLTSPVITSMQINDTSADHQYVFAVNELTADRTVTLPLLTGNDEFVFKDHTQTLTNKTLTSPTI</sequence>
<proteinExistence type="predicted"/>
<name>A0A0F9CWW2_9ZZZZ</name>
<dbReference type="AlphaFoldDB" id="A0A0F9CWW2"/>
<accession>A0A0F9CWW2</accession>
<comment type="caution">
    <text evidence="1">The sequence shown here is derived from an EMBL/GenBank/DDBJ whole genome shotgun (WGS) entry which is preliminary data.</text>
</comment>
<feature type="non-terminal residue" evidence="1">
    <location>
        <position position="111"/>
    </location>
</feature>
<dbReference type="EMBL" id="LAZR01044562">
    <property type="protein sequence ID" value="KKL04348.1"/>
    <property type="molecule type" value="Genomic_DNA"/>
</dbReference>
<evidence type="ECO:0000313" key="1">
    <source>
        <dbReference type="EMBL" id="KKL04348.1"/>
    </source>
</evidence>
<protein>
    <submittedName>
        <fullName evidence="1">Uncharacterized protein</fullName>
    </submittedName>
</protein>
<gene>
    <name evidence="1" type="ORF">LCGC14_2616980</name>
</gene>
<organism evidence="1">
    <name type="scientific">marine sediment metagenome</name>
    <dbReference type="NCBI Taxonomy" id="412755"/>
    <lineage>
        <taxon>unclassified sequences</taxon>
        <taxon>metagenomes</taxon>
        <taxon>ecological metagenomes</taxon>
    </lineage>
</organism>
<reference evidence="1" key="1">
    <citation type="journal article" date="2015" name="Nature">
        <title>Complex archaea that bridge the gap between prokaryotes and eukaryotes.</title>
        <authorList>
            <person name="Spang A."/>
            <person name="Saw J.H."/>
            <person name="Jorgensen S.L."/>
            <person name="Zaremba-Niedzwiedzka K."/>
            <person name="Martijn J."/>
            <person name="Lind A.E."/>
            <person name="van Eijk R."/>
            <person name="Schleper C."/>
            <person name="Guy L."/>
            <person name="Ettema T.J."/>
        </authorList>
    </citation>
    <scope>NUCLEOTIDE SEQUENCE</scope>
</reference>